<feature type="domain" description="SMODS-associated and fused to various effectors" evidence="1">
    <location>
        <begin position="179"/>
        <end position="359"/>
    </location>
</feature>
<dbReference type="InterPro" id="IPR040836">
    <property type="entry name" value="SAVED"/>
</dbReference>
<reference evidence="2 3" key="1">
    <citation type="submission" date="2015-09" db="EMBL/GenBank/DDBJ databases">
        <authorList>
            <consortium name="Pathogen Informatics"/>
        </authorList>
    </citation>
    <scope>NUCLEOTIDE SEQUENCE [LARGE SCALE GENOMIC DNA]</scope>
    <source>
        <strain evidence="2 3">2789STDY5834861</strain>
    </source>
</reference>
<dbReference type="EMBL" id="CYZP01000017">
    <property type="protein sequence ID" value="CUO18543.1"/>
    <property type="molecule type" value="Genomic_DNA"/>
</dbReference>
<sequence>MEEKKKRPAIPENVKRELWIKSGGRCEFRGCNKYLYKDGVTKQPRNLANIAHIVSWTPTGPRGNQNSEKLATDISNLMLTCSEHNNLIDDPRYVEMYPVELLQQYKREHEERIYRVTGMGQEYGVHIIKMFSKIQGQVSIIGDKAVSEAIMPYYPLESDIIIDLTQVEDVTSAQKQIERAVDLHIKSNSNEESYSVFIMAKIPYACYLGYALGNKVKSVSHQFFRDTQDWKWRDGEFGHFYVSKPKVEKTEDEVNLLVEISGNIDRRLVPNNIMYSIKAENPGFMFIQSKEQLLEFQIKFRELLNEIRDIHGEEVKINLVIAAPNPISFEIGKCIMKNIDPTIILYDKVDNEVSYQNVMCLHSRIRRE</sequence>
<protein>
    <recommendedName>
        <fullName evidence="1">SMODS-associated and fused to various effectors domain-containing protein</fullName>
    </recommendedName>
</protein>
<accession>A0A174CZG8</accession>
<dbReference type="AlphaFoldDB" id="A0A174CZG8"/>
<dbReference type="RefSeq" id="WP_055058191.1">
    <property type="nucleotide sequence ID" value="NZ_CYZP01000017.1"/>
</dbReference>
<evidence type="ECO:0000259" key="1">
    <source>
        <dbReference type="Pfam" id="PF18145"/>
    </source>
</evidence>
<evidence type="ECO:0000313" key="3">
    <source>
        <dbReference type="Proteomes" id="UP000095645"/>
    </source>
</evidence>
<proteinExistence type="predicted"/>
<dbReference type="Pfam" id="PF18145">
    <property type="entry name" value="SAVED"/>
    <property type="match status" value="1"/>
</dbReference>
<evidence type="ECO:0000313" key="2">
    <source>
        <dbReference type="EMBL" id="CUO18543.1"/>
    </source>
</evidence>
<dbReference type="NCBIfam" id="NF033611">
    <property type="entry name" value="SAVED"/>
    <property type="match status" value="1"/>
</dbReference>
<gene>
    <name evidence="2" type="ORF">ERS852476_02119</name>
</gene>
<dbReference type="Proteomes" id="UP000095645">
    <property type="component" value="Unassembled WGS sequence"/>
</dbReference>
<name>A0A174CZG8_9FIRM</name>
<organism evidence="2 3">
    <name type="scientific">Blautia obeum</name>
    <dbReference type="NCBI Taxonomy" id="40520"/>
    <lineage>
        <taxon>Bacteria</taxon>
        <taxon>Bacillati</taxon>
        <taxon>Bacillota</taxon>
        <taxon>Clostridia</taxon>
        <taxon>Lachnospirales</taxon>
        <taxon>Lachnospiraceae</taxon>
        <taxon>Blautia</taxon>
    </lineage>
</organism>